<evidence type="ECO:0000313" key="1">
    <source>
        <dbReference type="EMBL" id="MFC5522618.1"/>
    </source>
</evidence>
<gene>
    <name evidence="1" type="ORF">ACFPP7_17140</name>
</gene>
<dbReference type="EMBL" id="JBHSMX010000052">
    <property type="protein sequence ID" value="MFC5522618.1"/>
    <property type="molecule type" value="Genomic_DNA"/>
</dbReference>
<keyword evidence="2" id="KW-1185">Reference proteome</keyword>
<dbReference type="Proteomes" id="UP001596084">
    <property type="component" value="Unassembled WGS sequence"/>
</dbReference>
<name>A0ABW0QD91_9BURK</name>
<evidence type="ECO:0000313" key="2">
    <source>
        <dbReference type="Proteomes" id="UP001596084"/>
    </source>
</evidence>
<reference evidence="2" key="1">
    <citation type="journal article" date="2019" name="Int. J. Syst. Evol. Microbiol.">
        <title>The Global Catalogue of Microorganisms (GCM) 10K type strain sequencing project: providing services to taxonomists for standard genome sequencing and annotation.</title>
        <authorList>
            <consortium name="The Broad Institute Genomics Platform"/>
            <consortium name="The Broad Institute Genome Sequencing Center for Infectious Disease"/>
            <person name="Wu L."/>
            <person name="Ma J."/>
        </authorList>
    </citation>
    <scope>NUCLEOTIDE SEQUENCE [LARGE SCALE GENOMIC DNA]</scope>
    <source>
        <strain evidence="2">CGMCC 4.7277</strain>
    </source>
</reference>
<organism evidence="1 2">
    <name type="scientific">Polaromonas jejuensis</name>
    <dbReference type="NCBI Taxonomy" id="457502"/>
    <lineage>
        <taxon>Bacteria</taxon>
        <taxon>Pseudomonadati</taxon>
        <taxon>Pseudomonadota</taxon>
        <taxon>Betaproteobacteria</taxon>
        <taxon>Burkholderiales</taxon>
        <taxon>Comamonadaceae</taxon>
        <taxon>Polaromonas</taxon>
    </lineage>
</organism>
<feature type="non-terminal residue" evidence="1">
    <location>
        <position position="1"/>
    </location>
</feature>
<proteinExistence type="predicted"/>
<protein>
    <submittedName>
        <fullName evidence="1">Uncharacterized protein</fullName>
    </submittedName>
</protein>
<accession>A0ABW0QD91</accession>
<sequence>AGVSAFKMECCPPSPWNGVRDDGGTLSAISMEPCPPSRGIRMAPISMIAAPATEPEAGSSERLLSGDVPKVIITNFE</sequence>
<comment type="caution">
    <text evidence="1">The sequence shown here is derived from an EMBL/GenBank/DDBJ whole genome shotgun (WGS) entry which is preliminary data.</text>
</comment>